<dbReference type="EnsemblPlants" id="QL10p013761:mrna">
    <property type="protein sequence ID" value="QL10p013761:mrna"/>
    <property type="gene ID" value="QL10p013761"/>
</dbReference>
<evidence type="ECO:0000313" key="4">
    <source>
        <dbReference type="Proteomes" id="UP000594261"/>
    </source>
</evidence>
<dbReference type="InterPro" id="IPR029058">
    <property type="entry name" value="AB_hydrolase_fold"/>
</dbReference>
<reference evidence="3 4" key="1">
    <citation type="journal article" date="2016" name="G3 (Bethesda)">
        <title>First Draft Assembly and Annotation of the Genome of a California Endemic Oak Quercus lobata Nee (Fagaceae).</title>
        <authorList>
            <person name="Sork V.L."/>
            <person name="Fitz-Gibbon S.T."/>
            <person name="Puiu D."/>
            <person name="Crepeau M."/>
            <person name="Gugger P.F."/>
            <person name="Sherman R."/>
            <person name="Stevens K."/>
            <person name="Langley C.H."/>
            <person name="Pellegrini M."/>
            <person name="Salzberg S.L."/>
        </authorList>
    </citation>
    <scope>NUCLEOTIDE SEQUENCE [LARGE SCALE GENOMIC DNA]</scope>
    <source>
        <strain evidence="3 4">cv. SW786</strain>
    </source>
</reference>
<evidence type="ECO:0000256" key="1">
    <source>
        <dbReference type="ARBA" id="ARBA00022801"/>
    </source>
</evidence>
<dbReference type="Proteomes" id="UP000594261">
    <property type="component" value="Chromosome 10"/>
</dbReference>
<dbReference type="Gene3D" id="3.40.50.1820">
    <property type="entry name" value="alpha/beta hydrolase"/>
    <property type="match status" value="1"/>
</dbReference>
<dbReference type="PANTHER" id="PTHR47090:SF2">
    <property type="entry name" value="PROTEIN EDS1-RELATED"/>
    <property type="match status" value="1"/>
</dbReference>
<dbReference type="AlphaFoldDB" id="A0A7N2MRA1"/>
<dbReference type="SUPFAM" id="SSF53474">
    <property type="entry name" value="alpha/beta-Hydrolases"/>
    <property type="match status" value="1"/>
</dbReference>
<dbReference type="Pfam" id="PF01764">
    <property type="entry name" value="Lipase_3"/>
    <property type="match status" value="1"/>
</dbReference>
<evidence type="ECO:0000313" key="3">
    <source>
        <dbReference type="EnsemblPlants" id="QL10p013761:mrna"/>
    </source>
</evidence>
<dbReference type="Gramene" id="QL10p013761:mrna">
    <property type="protein sequence ID" value="QL10p013761:mrna"/>
    <property type="gene ID" value="QL10p013761"/>
</dbReference>
<sequence>MENFLLPNSNAVKVRQELISVSIPSTVPSNFLLVAWIDVCTAQTSFLINQLWVLAGAFTKGGGTRFPWSEFTPCFPMGPIPFTSPGGGYLGIAYTRVLVFPLKLWNVEDRVEKAVNEKKQLVFTGHSTGGSIAILATIWFLEKILETRYLKSLTWLFDFWMSFNR</sequence>
<dbReference type="InterPro" id="IPR002921">
    <property type="entry name" value="Fungal_lipase-type"/>
</dbReference>
<evidence type="ECO:0000259" key="2">
    <source>
        <dbReference type="Pfam" id="PF01764"/>
    </source>
</evidence>
<feature type="domain" description="Fungal lipase-type" evidence="2">
    <location>
        <begin position="106"/>
        <end position="147"/>
    </location>
</feature>
<reference evidence="3" key="2">
    <citation type="submission" date="2021-01" db="UniProtKB">
        <authorList>
            <consortium name="EnsemblPlants"/>
        </authorList>
    </citation>
    <scope>IDENTIFICATION</scope>
</reference>
<proteinExistence type="predicted"/>
<keyword evidence="4" id="KW-1185">Reference proteome</keyword>
<dbReference type="GO" id="GO:0016787">
    <property type="term" value="F:hydrolase activity"/>
    <property type="evidence" value="ECO:0007669"/>
    <property type="project" value="UniProtKB-KW"/>
</dbReference>
<dbReference type="InterPro" id="IPR044214">
    <property type="entry name" value="EDS1-like"/>
</dbReference>
<dbReference type="PANTHER" id="PTHR47090">
    <property type="entry name" value="PROTEIN EDS1-RELATED"/>
    <property type="match status" value="1"/>
</dbReference>
<dbReference type="GO" id="GO:0006629">
    <property type="term" value="P:lipid metabolic process"/>
    <property type="evidence" value="ECO:0007669"/>
    <property type="project" value="InterPro"/>
</dbReference>
<name>A0A7N2MRA1_QUELO</name>
<dbReference type="InParanoid" id="A0A7N2MRA1"/>
<keyword evidence="1" id="KW-0378">Hydrolase</keyword>
<dbReference type="EMBL" id="LRBV02000010">
    <property type="status" value="NOT_ANNOTATED_CDS"/>
    <property type="molecule type" value="Genomic_DNA"/>
</dbReference>
<dbReference type="GO" id="GO:0006952">
    <property type="term" value="P:defense response"/>
    <property type="evidence" value="ECO:0007669"/>
    <property type="project" value="InterPro"/>
</dbReference>
<accession>A0A7N2MRA1</accession>
<protein>
    <recommendedName>
        <fullName evidence="2">Fungal lipase-type domain-containing protein</fullName>
    </recommendedName>
</protein>
<organism evidence="3 4">
    <name type="scientific">Quercus lobata</name>
    <name type="common">Valley oak</name>
    <dbReference type="NCBI Taxonomy" id="97700"/>
    <lineage>
        <taxon>Eukaryota</taxon>
        <taxon>Viridiplantae</taxon>
        <taxon>Streptophyta</taxon>
        <taxon>Embryophyta</taxon>
        <taxon>Tracheophyta</taxon>
        <taxon>Spermatophyta</taxon>
        <taxon>Magnoliopsida</taxon>
        <taxon>eudicotyledons</taxon>
        <taxon>Gunneridae</taxon>
        <taxon>Pentapetalae</taxon>
        <taxon>rosids</taxon>
        <taxon>fabids</taxon>
        <taxon>Fagales</taxon>
        <taxon>Fagaceae</taxon>
        <taxon>Quercus</taxon>
    </lineage>
</organism>